<keyword evidence="3" id="KW-0547">Nucleotide-binding</keyword>
<evidence type="ECO:0000259" key="2">
    <source>
        <dbReference type="Pfam" id="PF02518"/>
    </source>
</evidence>
<keyword evidence="1" id="KW-0472">Membrane</keyword>
<dbReference type="InterPro" id="IPR003594">
    <property type="entry name" value="HATPase_dom"/>
</dbReference>
<keyword evidence="4" id="KW-1185">Reference proteome</keyword>
<gene>
    <name evidence="3" type="ORF">ACFYTF_13540</name>
</gene>
<feature type="transmembrane region" description="Helical" evidence="1">
    <location>
        <begin position="467"/>
        <end position="485"/>
    </location>
</feature>
<protein>
    <submittedName>
        <fullName evidence="3">ATP-binding protein</fullName>
    </submittedName>
</protein>
<dbReference type="Pfam" id="PF02518">
    <property type="entry name" value="HATPase_c"/>
    <property type="match status" value="1"/>
</dbReference>
<dbReference type="SUPFAM" id="SSF55874">
    <property type="entry name" value="ATPase domain of HSP90 chaperone/DNA topoisomerase II/histidine kinase"/>
    <property type="match status" value="1"/>
</dbReference>
<feature type="transmembrane region" description="Helical" evidence="1">
    <location>
        <begin position="497"/>
        <end position="519"/>
    </location>
</feature>
<dbReference type="RefSeq" id="WP_387700499.1">
    <property type="nucleotide sequence ID" value="NZ_JBIAMX010000007.1"/>
</dbReference>
<feature type="transmembrane region" description="Helical" evidence="1">
    <location>
        <begin position="72"/>
        <end position="93"/>
    </location>
</feature>
<proteinExistence type="predicted"/>
<feature type="transmembrane region" description="Helical" evidence="1">
    <location>
        <begin position="26"/>
        <end position="52"/>
    </location>
</feature>
<feature type="transmembrane region" description="Helical" evidence="1">
    <location>
        <begin position="442"/>
        <end position="461"/>
    </location>
</feature>
<name>A0ABW6PN60_9NOCA</name>
<evidence type="ECO:0000313" key="4">
    <source>
        <dbReference type="Proteomes" id="UP001601444"/>
    </source>
</evidence>
<dbReference type="Proteomes" id="UP001601444">
    <property type="component" value="Unassembled WGS sequence"/>
</dbReference>
<dbReference type="CDD" id="cd16917">
    <property type="entry name" value="HATPase_UhpB-NarQ-NarX-like"/>
    <property type="match status" value="1"/>
</dbReference>
<feature type="domain" description="Histidine kinase/HSP90-like ATPase" evidence="2">
    <location>
        <begin position="284"/>
        <end position="365"/>
    </location>
</feature>
<feature type="transmembrane region" description="Helical" evidence="1">
    <location>
        <begin position="525"/>
        <end position="546"/>
    </location>
</feature>
<keyword evidence="3" id="KW-0067">ATP-binding</keyword>
<dbReference type="GO" id="GO:0005524">
    <property type="term" value="F:ATP binding"/>
    <property type="evidence" value="ECO:0007669"/>
    <property type="project" value="UniProtKB-KW"/>
</dbReference>
<feature type="transmembrane region" description="Helical" evidence="1">
    <location>
        <begin position="114"/>
        <end position="135"/>
    </location>
</feature>
<dbReference type="InterPro" id="IPR036890">
    <property type="entry name" value="HATPase_C_sf"/>
</dbReference>
<dbReference type="EMBL" id="JBIAMX010000007">
    <property type="protein sequence ID" value="MFF0543849.1"/>
    <property type="molecule type" value="Genomic_DNA"/>
</dbReference>
<feature type="transmembrane region" description="Helical" evidence="1">
    <location>
        <begin position="413"/>
        <end position="435"/>
    </location>
</feature>
<dbReference type="Gene3D" id="3.30.565.10">
    <property type="entry name" value="Histidine kinase-like ATPase, C-terminal domain"/>
    <property type="match status" value="1"/>
</dbReference>
<keyword evidence="1" id="KW-1133">Transmembrane helix</keyword>
<evidence type="ECO:0000256" key="1">
    <source>
        <dbReference type="SAM" id="Phobius"/>
    </source>
</evidence>
<keyword evidence="1" id="KW-0812">Transmembrane</keyword>
<sequence>MGREYGATRIGVAETMAGIAVRFRHVSCALVAVCALFLPGDPSVAATVGLVAWSAARLLRPRTGPRWETADLVVALIYVASSVTVTTDPLLIGSAPQTKIAACSIISGALARPVAASALGAGAVLLVTVLSFRAAPAATVLTTFTVAYLPVVWLLTVGIRAVVLTVAAQEDDAGAALAAARLRRDIAAAKRRYQREQWAVLHDTAAATLMLVGAGTPLDRGRLAAQAASDVEALEAGVPLTRPATTDLARALDEPIRRTRTPVVRHGPASVPVPGEIGWAVAAAAREALANVDRHAGASRVRVELAPGRVVLVDDGRGPSARPDGDRTRHGIGMSIVGRLRAVGGDAEIGPAAGGGTRVELTWPDAAPVASGPDPLDRVERVRIRLAVGLAAMAVGNAVLQTVIGRIEAGPGAPWPVDLAGTLVTVAVATTAVLVPLSRRRAAALMAAMIAAALAYCAILPDSLVFTVVNWPISTVGWVLVVIGLRQPGGLTVGALVLWWAAIGVSVAAVRPGALPLYGLYTAPILFAEILVGVLATVVAGAVRAIGERDRGRRAAEGAARIERVLETDCRRRYRERLRTTLPLLRGLADGTHAPDDPAVRRAARAEHDRLRRLFARFDCLDHPLFEQLSAHIDDAEERGVAVTVEAGGDLPRLAPGQVAAATEAVGVVLAAVRTAARLVAADEDGALVVSVVGDVEPAVAERLADRWHRTEPAAALAITGSHTHGAFWLEVAARPPVHPR</sequence>
<evidence type="ECO:0000313" key="3">
    <source>
        <dbReference type="EMBL" id="MFF0543849.1"/>
    </source>
</evidence>
<reference evidence="3 4" key="1">
    <citation type="submission" date="2024-10" db="EMBL/GenBank/DDBJ databases">
        <title>The Natural Products Discovery Center: Release of the First 8490 Sequenced Strains for Exploring Actinobacteria Biosynthetic Diversity.</title>
        <authorList>
            <person name="Kalkreuter E."/>
            <person name="Kautsar S.A."/>
            <person name="Yang D."/>
            <person name="Bader C.D."/>
            <person name="Teijaro C.N."/>
            <person name="Fluegel L."/>
            <person name="Davis C.M."/>
            <person name="Simpson J.R."/>
            <person name="Lauterbach L."/>
            <person name="Steele A.D."/>
            <person name="Gui C."/>
            <person name="Meng S."/>
            <person name="Li G."/>
            <person name="Viehrig K."/>
            <person name="Ye F."/>
            <person name="Su P."/>
            <person name="Kiefer A.F."/>
            <person name="Nichols A."/>
            <person name="Cepeda A.J."/>
            <person name="Yan W."/>
            <person name="Fan B."/>
            <person name="Jiang Y."/>
            <person name="Adhikari A."/>
            <person name="Zheng C.-J."/>
            <person name="Schuster L."/>
            <person name="Cowan T.M."/>
            <person name="Smanski M.J."/>
            <person name="Chevrette M.G."/>
            <person name="De Carvalho L.P.S."/>
            <person name="Shen B."/>
        </authorList>
    </citation>
    <scope>NUCLEOTIDE SEQUENCE [LARGE SCALE GENOMIC DNA]</scope>
    <source>
        <strain evidence="3 4">NPDC004045</strain>
    </source>
</reference>
<feature type="transmembrane region" description="Helical" evidence="1">
    <location>
        <begin position="386"/>
        <end position="407"/>
    </location>
</feature>
<comment type="caution">
    <text evidence="3">The sequence shown here is derived from an EMBL/GenBank/DDBJ whole genome shotgun (WGS) entry which is preliminary data.</text>
</comment>
<accession>A0ABW6PN60</accession>
<organism evidence="3 4">
    <name type="scientific">Nocardia thailandica</name>
    <dbReference type="NCBI Taxonomy" id="257275"/>
    <lineage>
        <taxon>Bacteria</taxon>
        <taxon>Bacillati</taxon>
        <taxon>Actinomycetota</taxon>
        <taxon>Actinomycetes</taxon>
        <taxon>Mycobacteriales</taxon>
        <taxon>Nocardiaceae</taxon>
        <taxon>Nocardia</taxon>
    </lineage>
</organism>